<evidence type="ECO:0000256" key="6">
    <source>
        <dbReference type="ARBA" id="ARBA00023163"/>
    </source>
</evidence>
<proteinExistence type="inferred from homology"/>
<dbReference type="GO" id="GO:0000123">
    <property type="term" value="C:histone acetyltransferase complex"/>
    <property type="evidence" value="ECO:0007669"/>
    <property type="project" value="InterPro"/>
</dbReference>
<evidence type="ECO:0000256" key="1">
    <source>
        <dbReference type="ARBA" id="ARBA00004123"/>
    </source>
</evidence>
<dbReference type="GO" id="GO:0006325">
    <property type="term" value="P:chromatin organization"/>
    <property type="evidence" value="ECO:0007669"/>
    <property type="project" value="UniProtKB-KW"/>
</dbReference>
<dbReference type="AlphaFoldDB" id="A0A0H5QVD7"/>
<keyword evidence="5 8" id="KW-0175">Coiled coil</keyword>
<dbReference type="InterPro" id="IPR015418">
    <property type="entry name" value="Eaf6"/>
</dbReference>
<comment type="subcellular location">
    <subcellularLocation>
        <location evidence="1">Nucleus</location>
    </subcellularLocation>
</comment>
<feature type="region of interest" description="Disordered" evidence="9">
    <location>
        <begin position="21"/>
        <end position="49"/>
    </location>
</feature>
<evidence type="ECO:0000256" key="4">
    <source>
        <dbReference type="ARBA" id="ARBA00023015"/>
    </source>
</evidence>
<protein>
    <recommendedName>
        <fullName evidence="11">Chromatin modification-related protein MEAF6</fullName>
    </recommendedName>
</protein>
<dbReference type="PANTHER" id="PTHR13476">
    <property type="entry name" value="CHROMATIN MODIFICATION-RELATED PROTEIN MEAF6"/>
    <property type="match status" value="1"/>
</dbReference>
<name>A0A0H5QVD7_9EUKA</name>
<dbReference type="EMBL" id="HACM01005119">
    <property type="protein sequence ID" value="CRZ05561.1"/>
    <property type="molecule type" value="Transcribed_RNA"/>
</dbReference>
<feature type="compositionally biased region" description="Polar residues" evidence="9">
    <location>
        <begin position="38"/>
        <end position="49"/>
    </location>
</feature>
<evidence type="ECO:0000313" key="10">
    <source>
        <dbReference type="EMBL" id="CRZ05561.1"/>
    </source>
</evidence>
<sequence length="132" mass="14491">VFTTCHLPSAGDFQGAMLPAAPAIKPEESPGRAGKGTARSSAPVQDSATKLHSLRLKQEQLKEDLKQIEKQIFDLEAHYVERTQTYGNVVIGWEGFLSCRLPGNQPTKRLKINPKDRIFSASSTTAPLDTEE</sequence>
<evidence type="ECO:0000256" key="8">
    <source>
        <dbReference type="SAM" id="Coils"/>
    </source>
</evidence>
<feature type="coiled-coil region" evidence="8">
    <location>
        <begin position="51"/>
        <end position="78"/>
    </location>
</feature>
<feature type="non-terminal residue" evidence="10">
    <location>
        <position position="1"/>
    </location>
</feature>
<evidence type="ECO:0008006" key="11">
    <source>
        <dbReference type="Google" id="ProtNLM"/>
    </source>
</evidence>
<keyword evidence="3" id="KW-0156">Chromatin regulator</keyword>
<keyword evidence="6" id="KW-0804">Transcription</keyword>
<evidence type="ECO:0000256" key="3">
    <source>
        <dbReference type="ARBA" id="ARBA00022853"/>
    </source>
</evidence>
<dbReference type="GO" id="GO:0005634">
    <property type="term" value="C:nucleus"/>
    <property type="evidence" value="ECO:0007669"/>
    <property type="project" value="UniProtKB-SubCell"/>
</dbReference>
<evidence type="ECO:0000256" key="2">
    <source>
        <dbReference type="ARBA" id="ARBA00010916"/>
    </source>
</evidence>
<evidence type="ECO:0000256" key="9">
    <source>
        <dbReference type="SAM" id="MobiDB-lite"/>
    </source>
</evidence>
<accession>A0A0H5QVD7</accession>
<comment type="similarity">
    <text evidence="2">Belongs to the EAF6 family.</text>
</comment>
<evidence type="ECO:0000256" key="5">
    <source>
        <dbReference type="ARBA" id="ARBA00023054"/>
    </source>
</evidence>
<organism evidence="10">
    <name type="scientific">Spongospora subterranea</name>
    <dbReference type="NCBI Taxonomy" id="70186"/>
    <lineage>
        <taxon>Eukaryota</taxon>
        <taxon>Sar</taxon>
        <taxon>Rhizaria</taxon>
        <taxon>Endomyxa</taxon>
        <taxon>Phytomyxea</taxon>
        <taxon>Plasmodiophorida</taxon>
        <taxon>Plasmodiophoridae</taxon>
        <taxon>Spongospora</taxon>
    </lineage>
</organism>
<keyword evidence="4" id="KW-0805">Transcription regulation</keyword>
<evidence type="ECO:0000256" key="7">
    <source>
        <dbReference type="ARBA" id="ARBA00023242"/>
    </source>
</evidence>
<keyword evidence="7" id="KW-0539">Nucleus</keyword>
<reference evidence="10" key="1">
    <citation type="submission" date="2015-04" db="EMBL/GenBank/DDBJ databases">
        <title>The genome sequence of the plant pathogenic Rhizarian Plasmodiophora brassicae reveals insights in its biotrophic life cycle and the origin of chitin synthesis.</title>
        <authorList>
            <person name="Schwelm A."/>
            <person name="Fogelqvist J."/>
            <person name="Knaust A."/>
            <person name="Julke S."/>
            <person name="Lilja T."/>
            <person name="Dhandapani V."/>
            <person name="Bonilla-Rosso G."/>
            <person name="Karlsson M."/>
            <person name="Shevchenko A."/>
            <person name="Choi S.R."/>
            <person name="Kim H.G."/>
            <person name="Park J.Y."/>
            <person name="Lim Y.P."/>
            <person name="Ludwig-Muller J."/>
            <person name="Dixelius C."/>
        </authorList>
    </citation>
    <scope>NUCLEOTIDE SEQUENCE</scope>
    <source>
        <tissue evidence="10">Potato root galls</tissue>
    </source>
</reference>
<dbReference type="Pfam" id="PF09340">
    <property type="entry name" value="NuA4"/>
    <property type="match status" value="1"/>
</dbReference>